<dbReference type="Proteomes" id="UP000309848">
    <property type="component" value="Unassembled WGS sequence"/>
</dbReference>
<dbReference type="PANTHER" id="PTHR47505">
    <property type="entry name" value="DNA UTILIZATION PROTEIN YHGH"/>
    <property type="match status" value="1"/>
</dbReference>
<organism evidence="4 5">
    <name type="scientific">Sphingomonas naasensis</name>
    <dbReference type="NCBI Taxonomy" id="1344951"/>
    <lineage>
        <taxon>Bacteria</taxon>
        <taxon>Pseudomonadati</taxon>
        <taxon>Pseudomonadota</taxon>
        <taxon>Alphaproteobacteria</taxon>
        <taxon>Sphingomonadales</taxon>
        <taxon>Sphingomonadaceae</taxon>
        <taxon>Sphingomonas</taxon>
    </lineage>
</organism>
<dbReference type="SUPFAM" id="SSF53271">
    <property type="entry name" value="PRTase-like"/>
    <property type="match status" value="1"/>
</dbReference>
<dbReference type="OrthoDB" id="9779910at2"/>
<comment type="caution">
    <text evidence="4">The sequence shown here is derived from an EMBL/GenBank/DDBJ whole genome shotgun (WGS) entry which is preliminary data.</text>
</comment>
<evidence type="ECO:0000259" key="3">
    <source>
        <dbReference type="Pfam" id="PF18912"/>
    </source>
</evidence>
<dbReference type="Gene3D" id="3.40.50.2020">
    <property type="match status" value="1"/>
</dbReference>
<dbReference type="PANTHER" id="PTHR47505:SF1">
    <property type="entry name" value="DNA UTILIZATION PROTEIN YHGH"/>
    <property type="match status" value="1"/>
</dbReference>
<evidence type="ECO:0000256" key="1">
    <source>
        <dbReference type="ARBA" id="ARBA00008007"/>
    </source>
</evidence>
<dbReference type="Pfam" id="PF18912">
    <property type="entry name" value="DZR_2"/>
    <property type="match status" value="1"/>
</dbReference>
<dbReference type="AlphaFoldDB" id="A0A4S1WVN1"/>
<feature type="domain" description="Double zinc ribbon" evidence="3">
    <location>
        <begin position="11"/>
        <end position="69"/>
    </location>
</feature>
<dbReference type="Pfam" id="PF00156">
    <property type="entry name" value="Pribosyltran"/>
    <property type="match status" value="1"/>
</dbReference>
<comment type="similarity">
    <text evidence="1">Belongs to the ComF/GntX family.</text>
</comment>
<name>A0A4S1WVN1_9SPHN</name>
<dbReference type="EMBL" id="SRXU01000001">
    <property type="protein sequence ID" value="TGX46320.1"/>
    <property type="molecule type" value="Genomic_DNA"/>
</dbReference>
<keyword evidence="5" id="KW-1185">Reference proteome</keyword>
<gene>
    <name evidence="4" type="ORF">E5A74_03975</name>
</gene>
<dbReference type="InterPro" id="IPR000836">
    <property type="entry name" value="PRTase_dom"/>
</dbReference>
<sequence>MAALASLARLADLALPPRCPGCGEVTAADHRFCAACWGALRFLGPPWCATCQMPFAFDRGDGACCVECLADPPVHDGVRAAVAYGDIAREVALKLKYSGRLACAGTMARAMARLMPEGADLLVPVPLHRWRIWSRGFNQAALIAGILARSSGIACDSALLRRAKATPILRGLGARGRAKAVAGAFALAVDAKAKLAGKTVVLVDDVYTSGATGTACARLLKRGGADKVILLCWARVLDAEALD</sequence>
<proteinExistence type="inferred from homology"/>
<evidence type="ECO:0000313" key="4">
    <source>
        <dbReference type="EMBL" id="TGX46320.1"/>
    </source>
</evidence>
<dbReference type="CDD" id="cd06223">
    <property type="entry name" value="PRTases_typeI"/>
    <property type="match status" value="1"/>
</dbReference>
<protein>
    <submittedName>
        <fullName evidence="4">ComF family protein</fullName>
    </submittedName>
</protein>
<accession>A0A4S1WVN1</accession>
<feature type="domain" description="Phosphoribosyltransferase" evidence="2">
    <location>
        <begin position="190"/>
        <end position="234"/>
    </location>
</feature>
<dbReference type="InterPro" id="IPR044005">
    <property type="entry name" value="DZR_2"/>
</dbReference>
<dbReference type="InterPro" id="IPR029057">
    <property type="entry name" value="PRTase-like"/>
</dbReference>
<reference evidence="4 5" key="1">
    <citation type="submission" date="2019-04" db="EMBL/GenBank/DDBJ databases">
        <title>Sphingomonas psychrotolerans sp. nov., isolated from soil in the Tianshan Mountains, Xinjiang, China.</title>
        <authorList>
            <person name="Luo Y."/>
            <person name="Sheng H."/>
        </authorList>
    </citation>
    <scope>NUCLEOTIDE SEQUENCE [LARGE SCALE GENOMIC DNA]</scope>
    <source>
        <strain evidence="4 5">KIS18-15</strain>
    </source>
</reference>
<evidence type="ECO:0000313" key="5">
    <source>
        <dbReference type="Proteomes" id="UP000309848"/>
    </source>
</evidence>
<evidence type="ECO:0000259" key="2">
    <source>
        <dbReference type="Pfam" id="PF00156"/>
    </source>
</evidence>
<dbReference type="RefSeq" id="WP_135982932.1">
    <property type="nucleotide sequence ID" value="NZ_JAASQM010000001.1"/>
</dbReference>
<dbReference type="InterPro" id="IPR051910">
    <property type="entry name" value="ComF/GntX_DNA_util-trans"/>
</dbReference>